<protein>
    <submittedName>
        <fullName evidence="1">Uncharacterized protein</fullName>
    </submittedName>
</protein>
<accession>A0A9D4H0X3</accession>
<evidence type="ECO:0000313" key="2">
    <source>
        <dbReference type="Proteomes" id="UP000828390"/>
    </source>
</evidence>
<dbReference type="Proteomes" id="UP000828390">
    <property type="component" value="Unassembled WGS sequence"/>
</dbReference>
<reference evidence="1" key="2">
    <citation type="submission" date="2020-11" db="EMBL/GenBank/DDBJ databases">
        <authorList>
            <person name="McCartney M.A."/>
            <person name="Auch B."/>
            <person name="Kono T."/>
            <person name="Mallez S."/>
            <person name="Becker A."/>
            <person name="Gohl D.M."/>
            <person name="Silverstein K.A.T."/>
            <person name="Koren S."/>
            <person name="Bechman K.B."/>
            <person name="Herman A."/>
            <person name="Abrahante J.E."/>
            <person name="Garbe J."/>
        </authorList>
    </citation>
    <scope>NUCLEOTIDE SEQUENCE</scope>
    <source>
        <strain evidence="1">Duluth1</strain>
        <tissue evidence="1">Whole animal</tissue>
    </source>
</reference>
<sequence length="52" mass="5560">MYRRIACKRRKGSGDNCTTAAIVLDGPGKTCVPGQSRAYTDNQSIDTAVSEP</sequence>
<evidence type="ECO:0000313" key="1">
    <source>
        <dbReference type="EMBL" id="KAH3825026.1"/>
    </source>
</evidence>
<reference evidence="1" key="1">
    <citation type="journal article" date="2019" name="bioRxiv">
        <title>The Genome of the Zebra Mussel, Dreissena polymorpha: A Resource for Invasive Species Research.</title>
        <authorList>
            <person name="McCartney M.A."/>
            <person name="Auch B."/>
            <person name="Kono T."/>
            <person name="Mallez S."/>
            <person name="Zhang Y."/>
            <person name="Obille A."/>
            <person name="Becker A."/>
            <person name="Abrahante J.E."/>
            <person name="Garbe J."/>
            <person name="Badalamenti J.P."/>
            <person name="Herman A."/>
            <person name="Mangelson H."/>
            <person name="Liachko I."/>
            <person name="Sullivan S."/>
            <person name="Sone E.D."/>
            <person name="Koren S."/>
            <person name="Silverstein K.A.T."/>
            <person name="Beckman K.B."/>
            <person name="Gohl D.M."/>
        </authorList>
    </citation>
    <scope>NUCLEOTIDE SEQUENCE</scope>
    <source>
        <strain evidence="1">Duluth1</strain>
        <tissue evidence="1">Whole animal</tissue>
    </source>
</reference>
<dbReference type="AlphaFoldDB" id="A0A9D4H0X3"/>
<organism evidence="1 2">
    <name type="scientific">Dreissena polymorpha</name>
    <name type="common">Zebra mussel</name>
    <name type="synonym">Mytilus polymorpha</name>
    <dbReference type="NCBI Taxonomy" id="45954"/>
    <lineage>
        <taxon>Eukaryota</taxon>
        <taxon>Metazoa</taxon>
        <taxon>Spiralia</taxon>
        <taxon>Lophotrochozoa</taxon>
        <taxon>Mollusca</taxon>
        <taxon>Bivalvia</taxon>
        <taxon>Autobranchia</taxon>
        <taxon>Heteroconchia</taxon>
        <taxon>Euheterodonta</taxon>
        <taxon>Imparidentia</taxon>
        <taxon>Neoheterodontei</taxon>
        <taxon>Myida</taxon>
        <taxon>Dreissenoidea</taxon>
        <taxon>Dreissenidae</taxon>
        <taxon>Dreissena</taxon>
    </lineage>
</organism>
<proteinExistence type="predicted"/>
<name>A0A9D4H0X3_DREPO</name>
<comment type="caution">
    <text evidence="1">The sequence shown here is derived from an EMBL/GenBank/DDBJ whole genome shotgun (WGS) entry which is preliminary data.</text>
</comment>
<gene>
    <name evidence="1" type="ORF">DPMN_126888</name>
</gene>
<dbReference type="EMBL" id="JAIWYP010000005">
    <property type="protein sequence ID" value="KAH3825026.1"/>
    <property type="molecule type" value="Genomic_DNA"/>
</dbReference>
<keyword evidence="2" id="KW-1185">Reference proteome</keyword>